<dbReference type="STRING" id="861266.ARTSIC4J27_137"/>
<keyword evidence="10" id="KW-1185">Reference proteome</keyword>
<organism evidence="9 10">
    <name type="scientific">Pseudarthrobacter siccitolerans</name>
    <dbReference type="NCBI Taxonomy" id="861266"/>
    <lineage>
        <taxon>Bacteria</taxon>
        <taxon>Bacillati</taxon>
        <taxon>Actinomycetota</taxon>
        <taxon>Actinomycetes</taxon>
        <taxon>Micrococcales</taxon>
        <taxon>Micrococcaceae</taxon>
        <taxon>Pseudarthrobacter</taxon>
    </lineage>
</organism>
<evidence type="ECO:0000256" key="8">
    <source>
        <dbReference type="SAM" id="Phobius"/>
    </source>
</evidence>
<evidence type="ECO:0000256" key="6">
    <source>
        <dbReference type="ARBA" id="ARBA00022989"/>
    </source>
</evidence>
<gene>
    <name evidence="9" type="primary">amiS2</name>
    <name evidence="9" type="ORF">ARTSIC4J27_137</name>
</gene>
<dbReference type="AlphaFoldDB" id="A0A024GWS6"/>
<evidence type="ECO:0000256" key="2">
    <source>
        <dbReference type="ARBA" id="ARBA00010068"/>
    </source>
</evidence>
<keyword evidence="6 8" id="KW-1133">Transmembrane helix</keyword>
<feature type="transmembrane region" description="Helical" evidence="8">
    <location>
        <begin position="55"/>
        <end position="73"/>
    </location>
</feature>
<comment type="similarity">
    <text evidence="2">Belongs to the AmiS/UreI family.</text>
</comment>
<evidence type="ECO:0000256" key="4">
    <source>
        <dbReference type="ARBA" id="ARBA00022475"/>
    </source>
</evidence>
<dbReference type="RefSeq" id="WP_083435233.1">
    <property type="nucleotide sequence ID" value="NZ_CAQI01000025.1"/>
</dbReference>
<feature type="transmembrane region" description="Helical" evidence="8">
    <location>
        <begin position="169"/>
        <end position="190"/>
    </location>
</feature>
<dbReference type="Proteomes" id="UP000035722">
    <property type="component" value="Unassembled WGS sequence"/>
</dbReference>
<name>A0A024GWS6_9MICC</name>
<evidence type="ECO:0000256" key="5">
    <source>
        <dbReference type="ARBA" id="ARBA00022692"/>
    </source>
</evidence>
<feature type="transmembrane region" description="Helical" evidence="8">
    <location>
        <begin position="85"/>
        <end position="106"/>
    </location>
</feature>
<dbReference type="Gene3D" id="1.25.40.600">
    <property type="match status" value="1"/>
</dbReference>
<dbReference type="GO" id="GO:0005886">
    <property type="term" value="C:plasma membrane"/>
    <property type="evidence" value="ECO:0007669"/>
    <property type="project" value="UniProtKB-SubCell"/>
</dbReference>
<dbReference type="Pfam" id="PF02293">
    <property type="entry name" value="AmiS_UreI"/>
    <property type="match status" value="1"/>
</dbReference>
<evidence type="ECO:0000256" key="7">
    <source>
        <dbReference type="ARBA" id="ARBA00023136"/>
    </source>
</evidence>
<proteinExistence type="inferred from homology"/>
<sequence>MPHICLLLSGAALLINGLAALGHVPRRDAAVLSLAVGFVQLVLGVVVLSPGPSAGGALTAAGMFLFGLTYLYVGLDFLLDLGAKGLGWFCGMVACVGLLLAAAWLAEDPLLAVLWLGWSLLWGLFFVSMALGLSRVDRFTGWALVLTSQVSATVPAFLGLAGLWPRSPVVAAAAAALLAGLFAAAGILAFSSTWRGWIARKSQLPSKKCTKSCCSGPVPPPEPHLHGILP</sequence>
<feature type="transmembrane region" description="Helical" evidence="8">
    <location>
        <begin position="139"/>
        <end position="162"/>
    </location>
</feature>
<reference evidence="10" key="1">
    <citation type="journal article" date="2014" name="Genome Announc.">
        <title>Genome Sequence of Arthrobacter siccitolerans 4J27, a Xeroprotectant-Producing Desiccation-Tolerant Microorganism.</title>
        <authorList>
            <person name="Manzanera M."/>
            <person name="Santa-Cruz-Calvo L."/>
            <person name="Vilchez J.I."/>
            <person name="Garcia-Fontana C."/>
            <person name="Silva-Castro G.A."/>
            <person name="Calvo C."/>
            <person name="Gonzalez-Lopez J."/>
        </authorList>
    </citation>
    <scope>NUCLEOTIDE SEQUENCE [LARGE SCALE GENOMIC DNA]</scope>
    <source>
        <strain evidence="10">4J27</strain>
    </source>
</reference>
<evidence type="ECO:0000313" key="10">
    <source>
        <dbReference type="Proteomes" id="UP000035722"/>
    </source>
</evidence>
<protein>
    <submittedName>
        <fullName evidence="9">AmiS/UreI transporter family protein</fullName>
    </submittedName>
</protein>
<evidence type="ECO:0000313" key="9">
    <source>
        <dbReference type="EMBL" id="CCQ44213.1"/>
    </source>
</evidence>
<keyword evidence="5 8" id="KW-0812">Transmembrane</keyword>
<keyword evidence="3" id="KW-0813">Transport</keyword>
<dbReference type="EMBL" id="CAQI01000025">
    <property type="protein sequence ID" value="CCQ44213.1"/>
    <property type="molecule type" value="Genomic_DNA"/>
</dbReference>
<comment type="subcellular location">
    <subcellularLocation>
        <location evidence="1">Cell membrane</location>
        <topology evidence="1">Multi-pass membrane protein</topology>
    </subcellularLocation>
</comment>
<accession>A0A024GWS6</accession>
<feature type="transmembrane region" description="Helical" evidence="8">
    <location>
        <begin position="29"/>
        <end position="48"/>
    </location>
</feature>
<keyword evidence="4" id="KW-1003">Cell membrane</keyword>
<comment type="caution">
    <text evidence="9">The sequence shown here is derived from an EMBL/GenBank/DDBJ whole genome shotgun (WGS) entry which is preliminary data.</text>
</comment>
<feature type="transmembrane region" description="Helical" evidence="8">
    <location>
        <begin position="113"/>
        <end position="133"/>
    </location>
</feature>
<evidence type="ECO:0000256" key="3">
    <source>
        <dbReference type="ARBA" id="ARBA00022448"/>
    </source>
</evidence>
<evidence type="ECO:0000256" key="1">
    <source>
        <dbReference type="ARBA" id="ARBA00004651"/>
    </source>
</evidence>
<dbReference type="InterPro" id="IPR038523">
    <property type="entry name" value="AmiSUreI_transpt_sf"/>
</dbReference>
<dbReference type="InterPro" id="IPR003211">
    <property type="entry name" value="AmiSUreI_transpt"/>
</dbReference>
<keyword evidence="7 8" id="KW-0472">Membrane</keyword>